<dbReference type="STRING" id="797419.SAMN05216556_108122"/>
<accession>A0A1M6FDV1</accession>
<evidence type="ECO:0000313" key="3">
    <source>
        <dbReference type="Proteomes" id="UP000184172"/>
    </source>
</evidence>
<keyword evidence="1" id="KW-1133">Transmembrane helix</keyword>
<proteinExistence type="predicted"/>
<gene>
    <name evidence="2" type="ORF">SAMN04487908_107120</name>
</gene>
<keyword evidence="1" id="KW-0472">Membrane</keyword>
<dbReference type="Pfam" id="PF16118">
    <property type="entry name" value="DUF4834"/>
    <property type="match status" value="1"/>
</dbReference>
<dbReference type="RefSeq" id="WP_234946448.1">
    <property type="nucleotide sequence ID" value="NZ_FNNS01000008.1"/>
</dbReference>
<sequence>MMTFLKTILIVLLVYYAIKFLFKLAKPYLIRYISKKAGQQFEQFFGNAANANTPPQKKGEITIETMPNQNRKQGKKVGEYVEYEEVE</sequence>
<organism evidence="2 3">
    <name type="scientific">Aequorivita viscosa</name>
    <dbReference type="NCBI Taxonomy" id="797419"/>
    <lineage>
        <taxon>Bacteria</taxon>
        <taxon>Pseudomonadati</taxon>
        <taxon>Bacteroidota</taxon>
        <taxon>Flavobacteriia</taxon>
        <taxon>Flavobacteriales</taxon>
        <taxon>Flavobacteriaceae</taxon>
        <taxon>Aequorivita</taxon>
    </lineage>
</organism>
<evidence type="ECO:0008006" key="4">
    <source>
        <dbReference type="Google" id="ProtNLM"/>
    </source>
</evidence>
<dbReference type="InterPro" id="IPR032272">
    <property type="entry name" value="DUF4834"/>
</dbReference>
<feature type="transmembrane region" description="Helical" evidence="1">
    <location>
        <begin position="6"/>
        <end position="25"/>
    </location>
</feature>
<keyword evidence="1" id="KW-0812">Transmembrane</keyword>
<keyword evidence="3" id="KW-1185">Reference proteome</keyword>
<reference evidence="3" key="1">
    <citation type="submission" date="2016-11" db="EMBL/GenBank/DDBJ databases">
        <authorList>
            <person name="Varghese N."/>
            <person name="Submissions S."/>
        </authorList>
    </citation>
    <scope>NUCLEOTIDE SEQUENCE [LARGE SCALE GENOMIC DNA]</scope>
    <source>
        <strain evidence="3">DSM 26349</strain>
    </source>
</reference>
<evidence type="ECO:0000313" key="2">
    <source>
        <dbReference type="EMBL" id="SHI95847.1"/>
    </source>
</evidence>
<dbReference type="Proteomes" id="UP000184172">
    <property type="component" value="Unassembled WGS sequence"/>
</dbReference>
<dbReference type="AlphaFoldDB" id="A0A1M6FDV1"/>
<protein>
    <recommendedName>
        <fullName evidence="4">DUF4834 domain-containing protein</fullName>
    </recommendedName>
</protein>
<name>A0A1M6FDV1_9FLAO</name>
<dbReference type="EMBL" id="FQYV01000007">
    <property type="protein sequence ID" value="SHI95847.1"/>
    <property type="molecule type" value="Genomic_DNA"/>
</dbReference>
<evidence type="ECO:0000256" key="1">
    <source>
        <dbReference type="SAM" id="Phobius"/>
    </source>
</evidence>